<dbReference type="eggNOG" id="COG1653">
    <property type="taxonomic scope" value="Bacteria"/>
</dbReference>
<dbReference type="AlphaFoldDB" id="S0FEZ7"/>
<feature type="signal peptide" evidence="6">
    <location>
        <begin position="1"/>
        <end position="23"/>
    </location>
</feature>
<reference evidence="7 8" key="1">
    <citation type="journal article" date="2013" name="Genome Announc.">
        <title>Draft Genome Sequence of the Cellulolytic, Mesophilic, Anaerobic Bacterium Clostridium termitidis Strain CT1112 (DSM 5398).</title>
        <authorList>
            <person name="Lal S."/>
            <person name="Ramachandran U."/>
            <person name="Zhang X."/>
            <person name="Munir R."/>
            <person name="Sparling R."/>
            <person name="Levin D.B."/>
        </authorList>
    </citation>
    <scope>NUCLEOTIDE SEQUENCE [LARGE SCALE GENOMIC DNA]</scope>
    <source>
        <strain evidence="7 8">CT1112</strain>
    </source>
</reference>
<dbReference type="InterPro" id="IPR006059">
    <property type="entry name" value="SBP"/>
</dbReference>
<keyword evidence="3" id="KW-0472">Membrane</keyword>
<dbReference type="Proteomes" id="UP000014155">
    <property type="component" value="Unassembled WGS sequence"/>
</dbReference>
<keyword evidence="7" id="KW-0813">Transport</keyword>
<dbReference type="PANTHER" id="PTHR43649">
    <property type="entry name" value="ARABINOSE-BINDING PROTEIN-RELATED"/>
    <property type="match status" value="1"/>
</dbReference>
<evidence type="ECO:0000313" key="7">
    <source>
        <dbReference type="EMBL" id="EMS69095.1"/>
    </source>
</evidence>
<protein>
    <submittedName>
        <fullName evidence="7">ABC-type sugar transport system, periplasmic component</fullName>
    </submittedName>
</protein>
<dbReference type="STRING" id="1195236.CTER_5222"/>
<evidence type="ECO:0000256" key="2">
    <source>
        <dbReference type="ARBA" id="ARBA00022729"/>
    </source>
</evidence>
<dbReference type="InterPro" id="IPR050490">
    <property type="entry name" value="Bact_solute-bd_prot1"/>
</dbReference>
<dbReference type="PANTHER" id="PTHR43649:SF33">
    <property type="entry name" value="POLYGALACTURONAN_RHAMNOGALACTURONAN-BINDING PROTEIN YTCQ"/>
    <property type="match status" value="1"/>
</dbReference>
<keyword evidence="4" id="KW-0564">Palmitate</keyword>
<comment type="caution">
    <text evidence="7">The sequence shown here is derived from an EMBL/GenBank/DDBJ whole genome shotgun (WGS) entry which is preliminary data.</text>
</comment>
<evidence type="ECO:0000256" key="5">
    <source>
        <dbReference type="ARBA" id="ARBA00023288"/>
    </source>
</evidence>
<evidence type="ECO:0000256" key="1">
    <source>
        <dbReference type="ARBA" id="ARBA00022475"/>
    </source>
</evidence>
<keyword evidence="7" id="KW-0762">Sugar transport</keyword>
<dbReference type="EMBL" id="AORV01000072">
    <property type="protein sequence ID" value="EMS69095.1"/>
    <property type="molecule type" value="Genomic_DNA"/>
</dbReference>
<dbReference type="Pfam" id="PF01547">
    <property type="entry name" value="SBP_bac_1"/>
    <property type="match status" value="1"/>
</dbReference>
<organism evidence="7 8">
    <name type="scientific">Ruminiclostridium cellobioparum subsp. termitidis CT1112</name>
    <dbReference type="NCBI Taxonomy" id="1195236"/>
    <lineage>
        <taxon>Bacteria</taxon>
        <taxon>Bacillati</taxon>
        <taxon>Bacillota</taxon>
        <taxon>Clostridia</taxon>
        <taxon>Eubacteriales</taxon>
        <taxon>Oscillospiraceae</taxon>
        <taxon>Ruminiclostridium</taxon>
    </lineage>
</organism>
<accession>S0FEZ7</accession>
<evidence type="ECO:0000313" key="8">
    <source>
        <dbReference type="Proteomes" id="UP000014155"/>
    </source>
</evidence>
<keyword evidence="8" id="KW-1185">Reference proteome</keyword>
<evidence type="ECO:0000256" key="4">
    <source>
        <dbReference type="ARBA" id="ARBA00023139"/>
    </source>
</evidence>
<feature type="chain" id="PRO_5038783404" evidence="6">
    <location>
        <begin position="24"/>
        <end position="538"/>
    </location>
</feature>
<dbReference type="RefSeq" id="WP_004630789.1">
    <property type="nucleotide sequence ID" value="NZ_AORV01000072.1"/>
</dbReference>
<proteinExistence type="predicted"/>
<keyword evidence="5" id="KW-0449">Lipoprotein</keyword>
<keyword evidence="1" id="KW-1003">Cell membrane</keyword>
<dbReference type="SUPFAM" id="SSF53850">
    <property type="entry name" value="Periplasmic binding protein-like II"/>
    <property type="match status" value="1"/>
</dbReference>
<sequence>MKKNFKSLAALGVVAAISLSMFAGCSDAGKKSEPTAGVSSTAENFNATGFPIVNETVTKKFMIRKPTHIGDPSKMLTLQEYEKKTNVKIEWDVVSSDGFQERVNLVMASNSMPDAILKGVPDITKTSADGSIVDISGLIDQYSTGLKSLFESYPEAKAASLSPDGKIYSIPNINSLAPNKTDHKNMWINKKWLDNLGLEVPKTLDEFVNVLKAFRDKDANGNGDPNDEIPYVVEYSGGDHMARTNIFSGLWGIYSNMGYPNARITDHKVEIYSTSDKFKEVLQFMNMLYKEKLLDNSIYTQTSDVALSKFNSDRSGSFGLSSDDLWNKYSDDYIALAPPANSNGDTPVIGLGSTYAGPSMVITKADKTPEITLRWIDYFYTEEGANFIGGLTDELVGKTCQKLPDGSFDYTDEMLKSEKGVSMALGAVCPLPGGGFPYWRNENNSNFVYSKKVKESVPVYESYYQKDPAYAYPVFTVDENEKVNDIRRDLDVYLRECEAKFITGELSFDKWDEYVKTCEKMKIKDLESYFQSAYNRMN</sequence>
<dbReference type="Gene3D" id="3.40.190.10">
    <property type="entry name" value="Periplasmic binding protein-like II"/>
    <property type="match status" value="2"/>
</dbReference>
<dbReference type="PROSITE" id="PS51257">
    <property type="entry name" value="PROKAR_LIPOPROTEIN"/>
    <property type="match status" value="1"/>
</dbReference>
<evidence type="ECO:0000256" key="6">
    <source>
        <dbReference type="SAM" id="SignalP"/>
    </source>
</evidence>
<gene>
    <name evidence="7" type="ORF">CTER_5222</name>
</gene>
<dbReference type="PATRIC" id="fig|1195236.3.peg.5357"/>
<name>S0FEZ7_RUMCE</name>
<keyword evidence="2 6" id="KW-0732">Signal</keyword>
<evidence type="ECO:0000256" key="3">
    <source>
        <dbReference type="ARBA" id="ARBA00023136"/>
    </source>
</evidence>